<accession>A0A0C7N6N2</accession>
<evidence type="ECO:0000256" key="5">
    <source>
        <dbReference type="PROSITE-ProRule" id="PRU00042"/>
    </source>
</evidence>
<keyword evidence="9" id="KW-1185">Reference proteome</keyword>
<feature type="domain" description="C2H2-type" evidence="7">
    <location>
        <begin position="598"/>
        <end position="627"/>
    </location>
</feature>
<protein>
    <submittedName>
        <fullName evidence="8">LALA0S02e05446g1_1</fullName>
    </submittedName>
</protein>
<dbReference type="Gene3D" id="6.10.140.370">
    <property type="match status" value="1"/>
</dbReference>
<dbReference type="InterPro" id="IPR013087">
    <property type="entry name" value="Znf_C2H2_type"/>
</dbReference>
<evidence type="ECO:0000259" key="7">
    <source>
        <dbReference type="PROSITE" id="PS50157"/>
    </source>
</evidence>
<name>A0A0C7N6N2_9SACH</name>
<dbReference type="InterPro" id="IPR048420">
    <property type="entry name" value="Zap1-like_Znf1"/>
</dbReference>
<dbReference type="STRING" id="1245769.A0A0C7N6N2"/>
<keyword evidence="4" id="KW-0862">Zinc</keyword>
<dbReference type="Pfam" id="PF13894">
    <property type="entry name" value="zf-C2H2_4"/>
    <property type="match status" value="1"/>
</dbReference>
<dbReference type="HOGENOM" id="CLU_014727_0_0_1"/>
<dbReference type="Pfam" id="PF13913">
    <property type="entry name" value="zf-C2HC_2"/>
    <property type="match status" value="1"/>
</dbReference>
<feature type="domain" description="C2H2-type" evidence="7">
    <location>
        <begin position="710"/>
        <end position="734"/>
    </location>
</feature>
<dbReference type="SUPFAM" id="SSF57667">
    <property type="entry name" value="beta-beta-alpha zinc fingers"/>
    <property type="match status" value="4"/>
</dbReference>
<dbReference type="GO" id="GO:0034224">
    <property type="term" value="P:cellular response to zinc ion starvation"/>
    <property type="evidence" value="ECO:0007669"/>
    <property type="project" value="EnsemblFungi"/>
</dbReference>
<dbReference type="GeneID" id="34684456"/>
<dbReference type="Pfam" id="PF00096">
    <property type="entry name" value="zf-C2H2"/>
    <property type="match status" value="3"/>
</dbReference>
<feature type="region of interest" description="Disordered" evidence="6">
    <location>
        <begin position="326"/>
        <end position="353"/>
    </location>
</feature>
<dbReference type="GO" id="GO:0000981">
    <property type="term" value="F:DNA-binding transcription factor activity, RNA polymerase II-specific"/>
    <property type="evidence" value="ECO:0007669"/>
    <property type="project" value="EnsemblFungi"/>
</dbReference>
<dbReference type="PROSITE" id="PS50157">
    <property type="entry name" value="ZINC_FINGER_C2H2_2"/>
    <property type="match status" value="5"/>
</dbReference>
<dbReference type="OrthoDB" id="3437960at2759"/>
<feature type="compositionally biased region" description="Polar residues" evidence="6">
    <location>
        <begin position="239"/>
        <end position="248"/>
    </location>
</feature>
<feature type="domain" description="C2H2-type" evidence="7">
    <location>
        <begin position="656"/>
        <end position="683"/>
    </location>
</feature>
<keyword evidence="3 5" id="KW-0863">Zinc-finger</keyword>
<dbReference type="Pfam" id="PF21816">
    <property type="entry name" value="Zap1_zf1"/>
    <property type="match status" value="1"/>
</dbReference>
<evidence type="ECO:0000256" key="6">
    <source>
        <dbReference type="SAM" id="MobiDB-lite"/>
    </source>
</evidence>
<dbReference type="FunFam" id="3.30.160.60:FF:000515">
    <property type="entry name" value="early growth response protein 4"/>
    <property type="match status" value="1"/>
</dbReference>
<dbReference type="PANTHER" id="PTHR19818:SF139">
    <property type="entry name" value="PAIR-RULE PROTEIN ODD-PAIRED"/>
    <property type="match status" value="1"/>
</dbReference>
<gene>
    <name evidence="8" type="ORF">LALA0_S02e05446g</name>
</gene>
<organism evidence="8 9">
    <name type="scientific">Lachancea lanzarotensis</name>
    <dbReference type="NCBI Taxonomy" id="1245769"/>
    <lineage>
        <taxon>Eukaryota</taxon>
        <taxon>Fungi</taxon>
        <taxon>Dikarya</taxon>
        <taxon>Ascomycota</taxon>
        <taxon>Saccharomycotina</taxon>
        <taxon>Saccharomycetes</taxon>
        <taxon>Saccharomycetales</taxon>
        <taxon>Saccharomycetaceae</taxon>
        <taxon>Lachancea</taxon>
    </lineage>
</organism>
<evidence type="ECO:0000256" key="2">
    <source>
        <dbReference type="ARBA" id="ARBA00022737"/>
    </source>
</evidence>
<reference evidence="8 9" key="1">
    <citation type="submission" date="2014-12" db="EMBL/GenBank/DDBJ databases">
        <authorList>
            <person name="Neuveglise Cecile"/>
        </authorList>
    </citation>
    <scope>NUCLEOTIDE SEQUENCE [LARGE SCALE GENOMIC DNA]</scope>
    <source>
        <strain evidence="8 9">CBS 12615</strain>
    </source>
</reference>
<keyword evidence="2" id="KW-0677">Repeat</keyword>
<dbReference type="GO" id="GO:0045944">
    <property type="term" value="P:positive regulation of transcription by RNA polymerase II"/>
    <property type="evidence" value="ECO:0007669"/>
    <property type="project" value="EnsemblFungi"/>
</dbReference>
<feature type="compositionally biased region" description="Polar residues" evidence="6">
    <location>
        <begin position="218"/>
        <end position="231"/>
    </location>
</feature>
<dbReference type="AlphaFoldDB" id="A0A0C7N6N2"/>
<dbReference type="FunFam" id="3.30.160.60:FF:000557">
    <property type="entry name" value="zinc finger and SCAN domain-containing protein 29"/>
    <property type="match status" value="1"/>
</dbReference>
<dbReference type="Gene3D" id="3.30.160.60">
    <property type="entry name" value="Classic Zinc Finger"/>
    <property type="match status" value="5"/>
</dbReference>
<dbReference type="InterPro" id="IPR040792">
    <property type="entry name" value="Zap1_Znf2"/>
</dbReference>
<sequence length="742" mass="83554">MPGSEGIVHGHIHNFNNVTYIHGHVQGSAPLQPDSTSFEQFAQHTCPVGAADAATGAPNLPISPTASAPLPSEQQDSCQLFEFTNCHNLNIFGEDPQQSTGPQFKKRKTFDCDTCEPNIMELCCDEEHEPDETQGTRLELPDQTPAIAFPGSQIYADSVAAAPSANSSLNLELPATASEKLPSYIGCNMTSLPRKSEEDTFYEKFCEQCVDLDHGQAQCSQPHAHSHSSVPTVEPSKDVLNTNSTSHLYTKGHHSNDDDQTLNFQTSQPPPCGHDHSMNSSTDMMVMNDLVKISNMYDFPFGRHFHPHESANDVNVNLLQTSLPISKSGLREGPSVKTPHDHHHHSLELHSHPFHNFYPPSEPSFNGGETADFKLRKPSLTFENLHNAVSPPKICYPEVRNSTVNFNWIYKNEPQNIECGWNNCPEVYNSLLELQSHVLKDHVEDTNTNDTKLPTPRNYLCEWTDCAFEGDDLCTLINHINGEHGVAFDMKFLNREKLLEQNEHQHALHCEECPDFTSSQTPSLHDVAVTPKEDSVNSNNHEHDYDYGHEHGHVHSHDQGQEHVHDCQWNGCGLKFNSCAELNNHIEAVHIPRGRSSYVCEWENCGKTITQRQKLLRHLRVHTRYKPCKCPHCSKTFSTQDILQQHIRTHSGEKPYKCSHCGKGFATSSSLRIHIRTHTGEKPLECKVCGKRFNESSNLSKHMRTHERKYKCNGCKRSFDLAEQLEAHQSRCSHCATFKLES</sequence>
<feature type="domain" description="C2H2-type" evidence="7">
    <location>
        <begin position="684"/>
        <end position="711"/>
    </location>
</feature>
<proteinExistence type="predicted"/>
<dbReference type="GO" id="GO:0005634">
    <property type="term" value="C:nucleus"/>
    <property type="evidence" value="ECO:0007669"/>
    <property type="project" value="EnsemblFungi"/>
</dbReference>
<keyword evidence="1" id="KW-0479">Metal-binding</keyword>
<evidence type="ECO:0000256" key="1">
    <source>
        <dbReference type="ARBA" id="ARBA00022723"/>
    </source>
</evidence>
<dbReference type="GO" id="GO:0008270">
    <property type="term" value="F:zinc ion binding"/>
    <property type="evidence" value="ECO:0007669"/>
    <property type="project" value="UniProtKB-KW"/>
</dbReference>
<dbReference type="RefSeq" id="XP_022627279.1">
    <property type="nucleotide sequence ID" value="XM_022773788.1"/>
</dbReference>
<dbReference type="InterPro" id="IPR036236">
    <property type="entry name" value="Znf_C2H2_sf"/>
</dbReference>
<evidence type="ECO:0000313" key="8">
    <source>
        <dbReference type="EMBL" id="CEP61042.1"/>
    </source>
</evidence>
<dbReference type="GO" id="GO:0000978">
    <property type="term" value="F:RNA polymerase II cis-regulatory region sequence-specific DNA binding"/>
    <property type="evidence" value="ECO:0007669"/>
    <property type="project" value="TreeGrafter"/>
</dbReference>
<evidence type="ECO:0000313" key="9">
    <source>
        <dbReference type="Proteomes" id="UP000054304"/>
    </source>
</evidence>
<dbReference type="Proteomes" id="UP000054304">
    <property type="component" value="Unassembled WGS sequence"/>
</dbReference>
<dbReference type="Pfam" id="PF18217">
    <property type="entry name" value="Zap1_zf2"/>
    <property type="match status" value="1"/>
</dbReference>
<dbReference type="InterPro" id="IPR050329">
    <property type="entry name" value="GLI_C2H2-zinc-finger"/>
</dbReference>
<dbReference type="EMBL" id="LN736361">
    <property type="protein sequence ID" value="CEP61042.1"/>
    <property type="molecule type" value="Genomic_DNA"/>
</dbReference>
<evidence type="ECO:0000256" key="4">
    <source>
        <dbReference type="ARBA" id="ARBA00022833"/>
    </source>
</evidence>
<feature type="domain" description="C2H2-type" evidence="7">
    <location>
        <begin position="628"/>
        <end position="655"/>
    </location>
</feature>
<evidence type="ECO:0000256" key="3">
    <source>
        <dbReference type="ARBA" id="ARBA00022771"/>
    </source>
</evidence>
<dbReference type="SMART" id="SM00355">
    <property type="entry name" value="ZnF_C2H2"/>
    <property type="match status" value="8"/>
</dbReference>
<dbReference type="PROSITE" id="PS00028">
    <property type="entry name" value="ZINC_FINGER_C2H2_1"/>
    <property type="match status" value="5"/>
</dbReference>
<dbReference type="PANTHER" id="PTHR19818">
    <property type="entry name" value="ZINC FINGER PROTEIN ZIC AND GLI"/>
    <property type="match status" value="1"/>
</dbReference>
<feature type="region of interest" description="Disordered" evidence="6">
    <location>
        <begin position="218"/>
        <end position="263"/>
    </location>
</feature>